<sequence length="442" mass="46792">MEKFMSFMERYLVPVAAKFGSQRHLVAIRDGFVGMISIAMIGAFGNLAKNLPFEPYQNFITGTTIGGHIGAVGGNLWWGSIALMSLFLAVSVGYSLAKSYDGNGLQAGLISLCAFLVLSPQTASIVPEGATEAIVGWGFIPWTYVSTNGLFTAMIVALVTTEIYIKLSNVSWLTIKMPDSVPPAVSRSFAKLLPSLIALTIMGIVGVIISTLSDGQFINDLLQTYLAKPLTGVADSLGGAIFVAIFVHVLWIFGLHGANIALPVVEPILMELGGKNAELMAAGATEGYHVFAGAFLDAFVYLGGSGMVIGLVIALLIAGKRRKDMIALGGPPALFNINEPMIFGMPIVLNPVYMIPFVLAPIICTITAYFAISSGLVPPVIMPKIPWITPPIFSAVMATGSLKGGILAFVNIVLSVLIYLPFVGADERMAKKKLAKDSGQIG</sequence>
<dbReference type="InterPro" id="IPR004501">
    <property type="entry name" value="PTS_EIIC_3"/>
</dbReference>
<proteinExistence type="predicted"/>
<gene>
    <name evidence="11" type="primary">licC</name>
    <name evidence="11" type="ORF">TEMA_01130</name>
</gene>
<reference evidence="11 12" key="1">
    <citation type="submission" date="2022-07" db="EMBL/GenBank/DDBJ databases">
        <title>Genome sequence of Terrisporobacter mayombei DSM6539.</title>
        <authorList>
            <person name="Boeer T."/>
            <person name="Bengelsdorf F.R."/>
            <person name="Daniel R."/>
            <person name="Poehlein A."/>
        </authorList>
    </citation>
    <scope>NUCLEOTIDE SEQUENCE [LARGE SCALE GENOMIC DNA]</scope>
    <source>
        <strain evidence="11 12">DSM 6539</strain>
    </source>
</reference>
<dbReference type="InterPro" id="IPR003352">
    <property type="entry name" value="PTS_EIIC"/>
</dbReference>
<dbReference type="InterPro" id="IPR004796">
    <property type="entry name" value="PTS_IIC_cello"/>
</dbReference>
<feature type="transmembrane region" description="Helical" evidence="9">
    <location>
        <begin position="76"/>
        <end position="97"/>
    </location>
</feature>
<evidence type="ECO:0000256" key="1">
    <source>
        <dbReference type="ARBA" id="ARBA00004651"/>
    </source>
</evidence>
<dbReference type="RefSeq" id="WP_228106330.1">
    <property type="nucleotide sequence ID" value="NZ_CP101637.1"/>
</dbReference>
<evidence type="ECO:0000256" key="7">
    <source>
        <dbReference type="ARBA" id="ARBA00023136"/>
    </source>
</evidence>
<evidence type="ECO:0000313" key="11">
    <source>
        <dbReference type="EMBL" id="WMT79843.1"/>
    </source>
</evidence>
<keyword evidence="5 9" id="KW-0812">Transmembrane</keyword>
<evidence type="ECO:0000256" key="5">
    <source>
        <dbReference type="ARBA" id="ARBA00022692"/>
    </source>
</evidence>
<evidence type="ECO:0000256" key="6">
    <source>
        <dbReference type="ARBA" id="ARBA00022989"/>
    </source>
</evidence>
<keyword evidence="4 8" id="KW-0762">Sugar transport</keyword>
<keyword evidence="7 8" id="KW-0472">Membrane</keyword>
<organism evidence="11 12">
    <name type="scientific">Terrisporobacter mayombei</name>
    <dbReference type="NCBI Taxonomy" id="1541"/>
    <lineage>
        <taxon>Bacteria</taxon>
        <taxon>Bacillati</taxon>
        <taxon>Bacillota</taxon>
        <taxon>Clostridia</taxon>
        <taxon>Peptostreptococcales</taxon>
        <taxon>Peptostreptococcaceae</taxon>
        <taxon>Terrisporobacter</taxon>
    </lineage>
</organism>
<evidence type="ECO:0000259" key="10">
    <source>
        <dbReference type="PROSITE" id="PS51105"/>
    </source>
</evidence>
<keyword evidence="12" id="KW-1185">Reference proteome</keyword>
<feature type="transmembrane region" description="Helical" evidence="9">
    <location>
        <begin position="233"/>
        <end position="253"/>
    </location>
</feature>
<comment type="function">
    <text evidence="8">The phosphoenolpyruvate-dependent sugar phosphotransferase system (PTS), a major carbohydrate active -transport system, catalyzes the phosphorylation of incoming sugar substrates concomitant with their translocation across the cell membrane.</text>
</comment>
<feature type="transmembrane region" description="Helical" evidence="9">
    <location>
        <begin position="31"/>
        <end position="48"/>
    </location>
</feature>
<evidence type="ECO:0000313" key="12">
    <source>
        <dbReference type="Proteomes" id="UP001235030"/>
    </source>
</evidence>
<evidence type="ECO:0000256" key="3">
    <source>
        <dbReference type="ARBA" id="ARBA00022475"/>
    </source>
</evidence>
<feature type="transmembrane region" description="Helical" evidence="9">
    <location>
        <begin position="351"/>
        <end position="372"/>
    </location>
</feature>
<name>A0ABY9PX56_9FIRM</name>
<evidence type="ECO:0000256" key="8">
    <source>
        <dbReference type="PIRNR" id="PIRNR006351"/>
    </source>
</evidence>
<keyword evidence="3 8" id="KW-1003">Cell membrane</keyword>
<dbReference type="NCBIfam" id="TIGR00410">
    <property type="entry name" value="lacE"/>
    <property type="match status" value="1"/>
</dbReference>
<feature type="transmembrane region" description="Helical" evidence="9">
    <location>
        <begin position="392"/>
        <end position="423"/>
    </location>
</feature>
<feature type="transmembrane region" description="Helical" evidence="9">
    <location>
        <begin position="298"/>
        <end position="318"/>
    </location>
</feature>
<dbReference type="PROSITE" id="PS51105">
    <property type="entry name" value="PTS_EIIC_TYPE_3"/>
    <property type="match status" value="1"/>
</dbReference>
<comment type="subcellular location">
    <subcellularLocation>
        <location evidence="1">Cell membrane</location>
        <topology evidence="1">Multi-pass membrane protein</topology>
    </subcellularLocation>
</comment>
<evidence type="ECO:0000256" key="4">
    <source>
        <dbReference type="ARBA" id="ARBA00022597"/>
    </source>
</evidence>
<dbReference type="InterPro" id="IPR051088">
    <property type="entry name" value="PTS_Sugar-EIIC/EIIB"/>
</dbReference>
<keyword evidence="6 9" id="KW-1133">Transmembrane helix</keyword>
<accession>A0ABY9PX56</accession>
<dbReference type="Pfam" id="PF02378">
    <property type="entry name" value="PTS_EIIC"/>
    <property type="match status" value="1"/>
</dbReference>
<evidence type="ECO:0000256" key="9">
    <source>
        <dbReference type="SAM" id="Phobius"/>
    </source>
</evidence>
<evidence type="ECO:0000256" key="2">
    <source>
        <dbReference type="ARBA" id="ARBA00022448"/>
    </source>
</evidence>
<dbReference type="PANTHER" id="PTHR33989:SF4">
    <property type="entry name" value="PTS SYSTEM N,N'-DIACETYLCHITOBIOSE-SPECIFIC EIIC COMPONENT"/>
    <property type="match status" value="1"/>
</dbReference>
<feature type="domain" description="PTS EIIC type-3" evidence="10">
    <location>
        <begin position="8"/>
        <end position="422"/>
    </location>
</feature>
<dbReference type="EMBL" id="CP101637">
    <property type="protein sequence ID" value="WMT79843.1"/>
    <property type="molecule type" value="Genomic_DNA"/>
</dbReference>
<dbReference type="PANTHER" id="PTHR33989">
    <property type="match status" value="1"/>
</dbReference>
<keyword evidence="2 8" id="KW-0813">Transport</keyword>
<feature type="transmembrane region" description="Helical" evidence="9">
    <location>
        <begin position="192"/>
        <end position="212"/>
    </location>
</feature>
<dbReference type="Proteomes" id="UP001235030">
    <property type="component" value="Chromosome"/>
</dbReference>
<protein>
    <recommendedName>
        <fullName evidence="8">Permease IIC component</fullName>
    </recommendedName>
</protein>
<dbReference type="PIRSF" id="PIRSF006351">
    <property type="entry name" value="PTS_EIIC-Cellobiose"/>
    <property type="match status" value="1"/>
</dbReference>